<reference evidence="4" key="2">
    <citation type="submission" date="2021-04" db="EMBL/GenBank/DDBJ databases">
        <authorList>
            <person name="Gilroy R."/>
        </authorList>
    </citation>
    <scope>NUCLEOTIDE SEQUENCE</scope>
    <source>
        <strain evidence="4">CHK193-4272</strain>
    </source>
</reference>
<sequence length="751" mass="82266">MKKQILSGFLAATIFSTCASAAFNDIKSDKLNQTVSVLNSFKIMQGDSPNTFSPDRSITRAEFSKLLVTMLGVTDVTAYKSYTIFPDVPNTHWAAGYINAAIRHPDLQKKNIIKGYADGTFKPNNTISYGEACTMLLLALGYTIEDIGPMWPNDYVARAESLGLSPQNTTLYANSVMSRENTAYMLLNTLFVSGKDNSGKLIDTLVSGSDSEGAILIATSKTDTDLRENQAKFYLNGEIITKNTEGTLDDSMIGMRGTLYYSKKNAGSVIAILPEAGTRTESYKVSSVQADKIETTQGTTIKPNRDTMVYLNGSVGKFDENWFNLLPNDEITLHYDSVGNITLIRTNARKAAENSFIYGTNTANPIPNDYKIIKNGVEIGRDSLKKYDVITIDTSAKTVNVSDNKLTGVYYDAKPAFKNPTKITMLGKEFNISEKLTPSFAKFKQGDRITLLLDNYGSVVDVYSASEIRAEMTGVFEKIDGTNAQIRLVNGMTIKGEITDSDKKLVGKLVTVSQSTTNKLSLISYKGSGKKSGTWDIKAGKLGTTAVSPNVMVLEQVYDNAPIYISSIKQLPFNEIKSTDIRNTILDSSGNITAIVLRDVSGDAWNYGYGYVSSEKDEDGNELSFTVTLKRYDYKNNSQSTLTYNPIGRPAGISGQPIGFAKGAELNESRQFIDNIQLKRIATASLADFDLNKGVKTSEGYYNIADDVQVYVTGLGKFITLNQAKADYTKFTLYAERTADKGGKIRVIAVS</sequence>
<keyword evidence="1" id="KW-0677">Repeat</keyword>
<feature type="domain" description="SLH" evidence="3">
    <location>
        <begin position="81"/>
        <end position="150"/>
    </location>
</feature>
<dbReference type="EMBL" id="DXIE01000008">
    <property type="protein sequence ID" value="HIV61458.1"/>
    <property type="molecule type" value="Genomic_DNA"/>
</dbReference>
<evidence type="ECO:0000259" key="3">
    <source>
        <dbReference type="PROSITE" id="PS51272"/>
    </source>
</evidence>
<dbReference type="InterPro" id="IPR001119">
    <property type="entry name" value="SLH_dom"/>
</dbReference>
<feature type="signal peptide" evidence="2">
    <location>
        <begin position="1"/>
        <end position="21"/>
    </location>
</feature>
<reference evidence="4" key="1">
    <citation type="journal article" date="2021" name="PeerJ">
        <title>Extensive microbial diversity within the chicken gut microbiome revealed by metagenomics and culture.</title>
        <authorList>
            <person name="Gilroy R."/>
            <person name="Ravi A."/>
            <person name="Getino M."/>
            <person name="Pursley I."/>
            <person name="Horton D.L."/>
            <person name="Alikhan N.F."/>
            <person name="Baker D."/>
            <person name="Gharbi K."/>
            <person name="Hall N."/>
            <person name="Watson M."/>
            <person name="Adriaenssens E.M."/>
            <person name="Foster-Nyarko E."/>
            <person name="Jarju S."/>
            <person name="Secka A."/>
            <person name="Antonio M."/>
            <person name="Oren A."/>
            <person name="Chaudhuri R.R."/>
            <person name="La Ragione R."/>
            <person name="Hildebrand F."/>
            <person name="Pallen M.J."/>
        </authorList>
    </citation>
    <scope>NUCLEOTIDE SEQUENCE</scope>
    <source>
        <strain evidence="4">CHK193-4272</strain>
    </source>
</reference>
<evidence type="ECO:0000313" key="4">
    <source>
        <dbReference type="EMBL" id="HIV61458.1"/>
    </source>
</evidence>
<dbReference type="AlphaFoldDB" id="A0A9D1PG34"/>
<proteinExistence type="predicted"/>
<name>A0A9D1PG34_9FIRM</name>
<evidence type="ECO:0000256" key="2">
    <source>
        <dbReference type="SAM" id="SignalP"/>
    </source>
</evidence>
<feature type="chain" id="PRO_5038985232" evidence="2">
    <location>
        <begin position="22"/>
        <end position="751"/>
    </location>
</feature>
<dbReference type="Pfam" id="PF00395">
    <property type="entry name" value="SLH"/>
    <property type="match status" value="2"/>
</dbReference>
<protein>
    <submittedName>
        <fullName evidence="4">S-layer homology domain-containing protein</fullName>
    </submittedName>
</protein>
<dbReference type="PROSITE" id="PS51272">
    <property type="entry name" value="SLH"/>
    <property type="match status" value="2"/>
</dbReference>
<accession>A0A9D1PG34</accession>
<evidence type="ECO:0000313" key="5">
    <source>
        <dbReference type="Proteomes" id="UP000886808"/>
    </source>
</evidence>
<keyword evidence="2" id="KW-0732">Signal</keyword>
<gene>
    <name evidence="4" type="ORF">H9746_01200</name>
</gene>
<evidence type="ECO:0000256" key="1">
    <source>
        <dbReference type="ARBA" id="ARBA00022737"/>
    </source>
</evidence>
<feature type="domain" description="SLH" evidence="3">
    <location>
        <begin position="18"/>
        <end position="80"/>
    </location>
</feature>
<dbReference type="Proteomes" id="UP000886808">
    <property type="component" value="Unassembled WGS sequence"/>
</dbReference>
<comment type="caution">
    <text evidence="4">The sequence shown here is derived from an EMBL/GenBank/DDBJ whole genome shotgun (WGS) entry which is preliminary data.</text>
</comment>
<organism evidence="4 5">
    <name type="scientific">Candidatus Butyricicoccus avistercoris</name>
    <dbReference type="NCBI Taxonomy" id="2838518"/>
    <lineage>
        <taxon>Bacteria</taxon>
        <taxon>Bacillati</taxon>
        <taxon>Bacillota</taxon>
        <taxon>Clostridia</taxon>
        <taxon>Eubacteriales</taxon>
        <taxon>Butyricicoccaceae</taxon>
        <taxon>Butyricicoccus</taxon>
    </lineage>
</organism>